<accession>A0A6G1I7B7</accession>
<dbReference type="SUPFAM" id="SSF53335">
    <property type="entry name" value="S-adenosyl-L-methionine-dependent methyltransferases"/>
    <property type="match status" value="1"/>
</dbReference>
<dbReference type="EMBL" id="ML996689">
    <property type="protein sequence ID" value="KAF2403937.1"/>
    <property type="molecule type" value="Genomic_DNA"/>
</dbReference>
<keyword evidence="2" id="KW-0808">Transferase</keyword>
<dbReference type="Gene3D" id="3.40.50.150">
    <property type="entry name" value="Vaccinia Virus protein VP39"/>
    <property type="match status" value="1"/>
</dbReference>
<proteinExistence type="predicted"/>
<dbReference type="Proteomes" id="UP000799640">
    <property type="component" value="Unassembled WGS sequence"/>
</dbReference>
<evidence type="ECO:0000313" key="2">
    <source>
        <dbReference type="EMBL" id="KAF2403937.1"/>
    </source>
</evidence>
<evidence type="ECO:0000256" key="1">
    <source>
        <dbReference type="SAM" id="MobiDB-lite"/>
    </source>
</evidence>
<dbReference type="CDD" id="cd02440">
    <property type="entry name" value="AdoMet_MTases"/>
    <property type="match status" value="1"/>
</dbReference>
<dbReference type="InterPro" id="IPR029063">
    <property type="entry name" value="SAM-dependent_MTases_sf"/>
</dbReference>
<protein>
    <submittedName>
        <fullName evidence="2">S-adenosyl-L-methionine-dependent methyltransferase</fullName>
    </submittedName>
</protein>
<dbReference type="PANTHER" id="PTHR43591:SF24">
    <property type="entry name" value="2-METHOXY-6-POLYPRENYL-1,4-BENZOQUINOL METHYLASE, MITOCHONDRIAL"/>
    <property type="match status" value="1"/>
</dbReference>
<dbReference type="GO" id="GO:0008168">
    <property type="term" value="F:methyltransferase activity"/>
    <property type="evidence" value="ECO:0007669"/>
    <property type="project" value="UniProtKB-KW"/>
</dbReference>
<evidence type="ECO:0000313" key="3">
    <source>
        <dbReference type="Proteomes" id="UP000799640"/>
    </source>
</evidence>
<gene>
    <name evidence="2" type="ORF">EJ06DRAFT_579850</name>
</gene>
<keyword evidence="2" id="KW-0489">Methyltransferase</keyword>
<name>A0A6G1I7B7_9PEZI</name>
<reference evidence="2" key="1">
    <citation type="journal article" date="2020" name="Stud. Mycol.">
        <title>101 Dothideomycetes genomes: a test case for predicting lifestyles and emergence of pathogens.</title>
        <authorList>
            <person name="Haridas S."/>
            <person name="Albert R."/>
            <person name="Binder M."/>
            <person name="Bloem J."/>
            <person name="Labutti K."/>
            <person name="Salamov A."/>
            <person name="Andreopoulos B."/>
            <person name="Baker S."/>
            <person name="Barry K."/>
            <person name="Bills G."/>
            <person name="Bluhm B."/>
            <person name="Cannon C."/>
            <person name="Castanera R."/>
            <person name="Culley D."/>
            <person name="Daum C."/>
            <person name="Ezra D."/>
            <person name="Gonzalez J."/>
            <person name="Henrissat B."/>
            <person name="Kuo A."/>
            <person name="Liang C."/>
            <person name="Lipzen A."/>
            <person name="Lutzoni F."/>
            <person name="Magnuson J."/>
            <person name="Mondo S."/>
            <person name="Nolan M."/>
            <person name="Ohm R."/>
            <person name="Pangilinan J."/>
            <person name="Park H.-J."/>
            <person name="Ramirez L."/>
            <person name="Alfaro M."/>
            <person name="Sun H."/>
            <person name="Tritt A."/>
            <person name="Yoshinaga Y."/>
            <person name="Zwiers L.-H."/>
            <person name="Turgeon B."/>
            <person name="Goodwin S."/>
            <person name="Spatafora J."/>
            <person name="Crous P."/>
            <person name="Grigoriev I."/>
        </authorList>
    </citation>
    <scope>NUCLEOTIDE SEQUENCE</scope>
    <source>
        <strain evidence="2">CBS 262.69</strain>
    </source>
</reference>
<feature type="region of interest" description="Disordered" evidence="1">
    <location>
        <begin position="1"/>
        <end position="56"/>
    </location>
</feature>
<dbReference type="PANTHER" id="PTHR43591">
    <property type="entry name" value="METHYLTRANSFERASE"/>
    <property type="match status" value="1"/>
</dbReference>
<dbReference type="AlphaFoldDB" id="A0A6G1I7B7"/>
<dbReference type="Pfam" id="PF13489">
    <property type="entry name" value="Methyltransf_23"/>
    <property type="match status" value="1"/>
</dbReference>
<dbReference type="GO" id="GO:0032259">
    <property type="term" value="P:methylation"/>
    <property type="evidence" value="ECO:0007669"/>
    <property type="project" value="UniProtKB-KW"/>
</dbReference>
<sequence>MSSALASEARRPEEDEVEPGSGLEAEGAPTGQAENFIEAEEPFDDGDSAVGDDDGASYTTSLKSVVTDYIEENKRRYHAARGSTYFLPNDEAELDRLDLFHHCLTLRAGGKLHLAPIDPTPERILDLGTGTGIWAIEMGDKYPDTRVLGNDISAVQPEFVPPNVSFEIDDFELPWAYSSKFDLIHGRYLAGSVRNWPRLIQQAYKFLKPGGYIEMQDFDMHFYTTHGEFKPGCPLDKWARAVASGVSAFGMDPHPGPQLKGWMQDAGFVAVKDNLLPMPLGPWPKDRRLKEVGTLDLMQFLDGLEGISLRAFTHTHKWEPEEVKVFLALVRREMLNVKMQVQHNYHIVYGQKPWDAKD</sequence>
<dbReference type="OrthoDB" id="2013972at2759"/>
<organism evidence="2 3">
    <name type="scientific">Trichodelitschia bisporula</name>
    <dbReference type="NCBI Taxonomy" id="703511"/>
    <lineage>
        <taxon>Eukaryota</taxon>
        <taxon>Fungi</taxon>
        <taxon>Dikarya</taxon>
        <taxon>Ascomycota</taxon>
        <taxon>Pezizomycotina</taxon>
        <taxon>Dothideomycetes</taxon>
        <taxon>Dothideomycetes incertae sedis</taxon>
        <taxon>Phaeotrichales</taxon>
        <taxon>Phaeotrichaceae</taxon>
        <taxon>Trichodelitschia</taxon>
    </lineage>
</organism>
<keyword evidence="3" id="KW-1185">Reference proteome</keyword>
<feature type="compositionally biased region" description="Acidic residues" evidence="1">
    <location>
        <begin position="37"/>
        <end position="55"/>
    </location>
</feature>